<reference evidence="2" key="1">
    <citation type="submission" date="2021-01" db="EMBL/GenBank/DDBJ databases">
        <title>Whole genome shotgun sequence of Rhizocola hellebori NBRC 109834.</title>
        <authorList>
            <person name="Komaki H."/>
            <person name="Tamura T."/>
        </authorList>
    </citation>
    <scope>NUCLEOTIDE SEQUENCE</scope>
    <source>
        <strain evidence="2">NBRC 109834</strain>
    </source>
</reference>
<evidence type="ECO:0000256" key="1">
    <source>
        <dbReference type="SAM" id="Phobius"/>
    </source>
</evidence>
<keyword evidence="1" id="KW-0812">Transmembrane</keyword>
<dbReference type="Proteomes" id="UP000612899">
    <property type="component" value="Unassembled WGS sequence"/>
</dbReference>
<protein>
    <submittedName>
        <fullName evidence="2">Uncharacterized protein</fullName>
    </submittedName>
</protein>
<sequence>MLADPAPPMTSADDLLSFARRGRARHRARLGVGFAAAATLAIAAAAPLLIGGTPATRPPIGRATQATSAAPAPVPVAFNDLLPVGVDSYTPTGGIKVIYLRTAPDAPVPTGDLCQAPLPMEFKVAITSGPCEVITLQGVQIRLGSYRANIPNSPEATFALRYLEGKAYICLALPAQAWDSSNTTAPTMTARELADYLLRVR</sequence>
<dbReference type="EMBL" id="BONY01000033">
    <property type="protein sequence ID" value="GIH07113.1"/>
    <property type="molecule type" value="Genomic_DNA"/>
</dbReference>
<keyword evidence="3" id="KW-1185">Reference proteome</keyword>
<dbReference type="AlphaFoldDB" id="A0A8J3QAB8"/>
<keyword evidence="1" id="KW-1133">Transmembrane helix</keyword>
<name>A0A8J3QAB8_9ACTN</name>
<evidence type="ECO:0000313" key="2">
    <source>
        <dbReference type="EMBL" id="GIH07113.1"/>
    </source>
</evidence>
<gene>
    <name evidence="2" type="ORF">Rhe02_51800</name>
</gene>
<evidence type="ECO:0000313" key="3">
    <source>
        <dbReference type="Proteomes" id="UP000612899"/>
    </source>
</evidence>
<comment type="caution">
    <text evidence="2">The sequence shown here is derived from an EMBL/GenBank/DDBJ whole genome shotgun (WGS) entry which is preliminary data.</text>
</comment>
<accession>A0A8J3QAB8</accession>
<feature type="transmembrane region" description="Helical" evidence="1">
    <location>
        <begin position="30"/>
        <end position="50"/>
    </location>
</feature>
<keyword evidence="1" id="KW-0472">Membrane</keyword>
<proteinExistence type="predicted"/>
<organism evidence="2 3">
    <name type="scientific">Rhizocola hellebori</name>
    <dbReference type="NCBI Taxonomy" id="1392758"/>
    <lineage>
        <taxon>Bacteria</taxon>
        <taxon>Bacillati</taxon>
        <taxon>Actinomycetota</taxon>
        <taxon>Actinomycetes</taxon>
        <taxon>Micromonosporales</taxon>
        <taxon>Micromonosporaceae</taxon>
        <taxon>Rhizocola</taxon>
    </lineage>
</organism>